<evidence type="ECO:0000259" key="3">
    <source>
        <dbReference type="Pfam" id="PF00534"/>
    </source>
</evidence>
<sequence>MSLTRILTGIDLPAGPSCGSMILAADAYRAMPQTYTTFLTLPPTAPNWEHPFNLIELHTPKQPYGGSAFDAYVNDLTVEVAELIQQHQPDVIHAQHLGFGLSPAFARAAGAVPIISIAHGTDVIAADHLGQARNVLTEVVAASTHVIAPNITLARHVDRLTAHRYTRRLTVIPWGIPIADTKPRTPSHKDTRPLALLHAGRLDENKSTVTAIDAIPLTSEPHRLTIIGSGPELDHLVSRTHTLGVQDRVMFEPFLPRDQLWRRFEDFDVFVFTTAELEAFGLVAIEAQAHGLPVIYSNLPGLATTLGHAGVAYTPGDPASLAAAIDQLTRDPHLRRTLTRAGPEHARRYDIANTVRQLAALTAHTVAGVTA</sequence>
<name>A0ABQ4C5F1_9ACTN</name>
<dbReference type="EMBL" id="BONC01000028">
    <property type="protein sequence ID" value="GIF58011.1"/>
    <property type="molecule type" value="Genomic_DNA"/>
</dbReference>
<evidence type="ECO:0000259" key="4">
    <source>
        <dbReference type="Pfam" id="PF13439"/>
    </source>
</evidence>
<dbReference type="Pfam" id="PF00534">
    <property type="entry name" value="Glycos_transf_1"/>
    <property type="match status" value="1"/>
</dbReference>
<dbReference type="Proteomes" id="UP000624325">
    <property type="component" value="Unassembled WGS sequence"/>
</dbReference>
<keyword evidence="6" id="KW-1185">Reference proteome</keyword>
<accession>A0ABQ4C5F1</accession>
<dbReference type="PANTHER" id="PTHR45947:SF3">
    <property type="entry name" value="SULFOQUINOVOSYL TRANSFERASE SQD2"/>
    <property type="match status" value="1"/>
</dbReference>
<evidence type="ECO:0000313" key="6">
    <source>
        <dbReference type="Proteomes" id="UP000624325"/>
    </source>
</evidence>
<feature type="domain" description="Glycosyltransferase subfamily 4-like N-terminal" evidence="4">
    <location>
        <begin position="60"/>
        <end position="178"/>
    </location>
</feature>
<evidence type="ECO:0000256" key="2">
    <source>
        <dbReference type="ARBA" id="ARBA00022679"/>
    </source>
</evidence>
<protein>
    <recommendedName>
        <fullName evidence="7">Glycosyltransferase involved in cell wall biosynthesis</fullName>
    </recommendedName>
</protein>
<evidence type="ECO:0000256" key="1">
    <source>
        <dbReference type="ARBA" id="ARBA00022676"/>
    </source>
</evidence>
<keyword evidence="1" id="KW-0328">Glycosyltransferase</keyword>
<dbReference type="InterPro" id="IPR050194">
    <property type="entry name" value="Glycosyltransferase_grp1"/>
</dbReference>
<dbReference type="CDD" id="cd03801">
    <property type="entry name" value="GT4_PimA-like"/>
    <property type="match status" value="1"/>
</dbReference>
<dbReference type="PANTHER" id="PTHR45947">
    <property type="entry name" value="SULFOQUINOVOSYL TRANSFERASE SQD2"/>
    <property type="match status" value="1"/>
</dbReference>
<dbReference type="Gene3D" id="3.40.50.2000">
    <property type="entry name" value="Glycogen Phosphorylase B"/>
    <property type="match status" value="2"/>
</dbReference>
<gene>
    <name evidence="5" type="ORF">Air01nite_41060</name>
</gene>
<comment type="caution">
    <text evidence="5">The sequence shown here is derived from an EMBL/GenBank/DDBJ whole genome shotgun (WGS) entry which is preliminary data.</text>
</comment>
<organism evidence="5 6">
    <name type="scientific">Asanoa iriomotensis</name>
    <dbReference type="NCBI Taxonomy" id="234613"/>
    <lineage>
        <taxon>Bacteria</taxon>
        <taxon>Bacillati</taxon>
        <taxon>Actinomycetota</taxon>
        <taxon>Actinomycetes</taxon>
        <taxon>Micromonosporales</taxon>
        <taxon>Micromonosporaceae</taxon>
        <taxon>Asanoa</taxon>
    </lineage>
</organism>
<evidence type="ECO:0000313" key="5">
    <source>
        <dbReference type="EMBL" id="GIF58011.1"/>
    </source>
</evidence>
<keyword evidence="2" id="KW-0808">Transferase</keyword>
<dbReference type="Pfam" id="PF13439">
    <property type="entry name" value="Glyco_transf_4"/>
    <property type="match status" value="1"/>
</dbReference>
<dbReference type="SUPFAM" id="SSF53756">
    <property type="entry name" value="UDP-Glycosyltransferase/glycogen phosphorylase"/>
    <property type="match status" value="1"/>
</dbReference>
<dbReference type="InterPro" id="IPR001296">
    <property type="entry name" value="Glyco_trans_1"/>
</dbReference>
<proteinExistence type="predicted"/>
<feature type="domain" description="Glycosyl transferase family 1" evidence="3">
    <location>
        <begin position="187"/>
        <end position="344"/>
    </location>
</feature>
<reference evidence="5 6" key="1">
    <citation type="submission" date="2021-01" db="EMBL/GenBank/DDBJ databases">
        <title>Whole genome shotgun sequence of Asanoa iriomotensis NBRC 100142.</title>
        <authorList>
            <person name="Komaki H."/>
            <person name="Tamura T."/>
        </authorList>
    </citation>
    <scope>NUCLEOTIDE SEQUENCE [LARGE SCALE GENOMIC DNA]</scope>
    <source>
        <strain evidence="5 6">NBRC 100142</strain>
    </source>
</reference>
<dbReference type="InterPro" id="IPR028098">
    <property type="entry name" value="Glyco_trans_4-like_N"/>
</dbReference>
<evidence type="ECO:0008006" key="7">
    <source>
        <dbReference type="Google" id="ProtNLM"/>
    </source>
</evidence>
<dbReference type="RefSeq" id="WP_203704345.1">
    <property type="nucleotide sequence ID" value="NZ_BAAALU010000024.1"/>
</dbReference>